<dbReference type="AlphaFoldDB" id="A0A2X0XYG5"/>
<evidence type="ECO:0000313" key="1">
    <source>
        <dbReference type="EMBL" id="SPT98808.1"/>
    </source>
</evidence>
<dbReference type="EMBL" id="UAQE01000001">
    <property type="protein sequence ID" value="SPT98808.1"/>
    <property type="molecule type" value="Genomic_DNA"/>
</dbReference>
<gene>
    <name evidence="1" type="ORF">NCTC7582_01966</name>
</gene>
<sequence length="53" mass="6391">MKVYDLCKFLIDRNRYSYDDMLKKVNVFYANNQLADEEYTQLLTDMDSQQTQA</sequence>
<dbReference type="Proteomes" id="UP000251431">
    <property type="component" value="Unassembled WGS sequence"/>
</dbReference>
<evidence type="ECO:0008006" key="3">
    <source>
        <dbReference type="Google" id="ProtNLM"/>
    </source>
</evidence>
<accession>A0A2X0XYG5</accession>
<proteinExistence type="predicted"/>
<organism evidence="1 2">
    <name type="scientific">Lysinibacillus capsici</name>
    <dbReference type="NCBI Taxonomy" id="2115968"/>
    <lineage>
        <taxon>Bacteria</taxon>
        <taxon>Bacillati</taxon>
        <taxon>Bacillota</taxon>
        <taxon>Bacilli</taxon>
        <taxon>Bacillales</taxon>
        <taxon>Bacillaceae</taxon>
        <taxon>Lysinibacillus</taxon>
    </lineage>
</organism>
<name>A0A2X0XYG5_9BACI</name>
<evidence type="ECO:0000313" key="2">
    <source>
        <dbReference type="Proteomes" id="UP000251431"/>
    </source>
</evidence>
<reference evidence="1 2" key="1">
    <citation type="submission" date="2018-06" db="EMBL/GenBank/DDBJ databases">
        <authorList>
            <consortium name="Pathogen Informatics"/>
            <person name="Doyle S."/>
        </authorList>
    </citation>
    <scope>NUCLEOTIDE SEQUENCE [LARGE SCALE GENOMIC DNA]</scope>
    <source>
        <strain evidence="1 2">NCTC7582</strain>
    </source>
</reference>
<dbReference type="RefSeq" id="WP_181574634.1">
    <property type="nucleotide sequence ID" value="NZ_JAUUTQ010000006.1"/>
</dbReference>
<protein>
    <recommendedName>
        <fullName evidence="3">YppF-like protein</fullName>
    </recommendedName>
</protein>